<dbReference type="NCBIfam" id="NF008712">
    <property type="entry name" value="PRK11715.1-1"/>
    <property type="match status" value="1"/>
</dbReference>
<reference evidence="3 4" key="1">
    <citation type="submission" date="2017-03" db="EMBL/GenBank/DDBJ databases">
        <authorList>
            <person name="Afonso C.L."/>
            <person name="Miller P.J."/>
            <person name="Scott M.A."/>
            <person name="Spackman E."/>
            <person name="Goraichik I."/>
            <person name="Dimitrov K.M."/>
            <person name="Suarez D.L."/>
            <person name="Swayne D.E."/>
        </authorList>
    </citation>
    <scope>NUCLEOTIDE SEQUENCE [LARGE SCALE GENOMIC DNA]</scope>
    <source>
        <strain evidence="3 4">CECT 7745</strain>
    </source>
</reference>
<dbReference type="RefSeq" id="WP_085799274.1">
    <property type="nucleotide sequence ID" value="NZ_FWXB01000003.1"/>
</dbReference>
<proteinExistence type="predicted"/>
<evidence type="ECO:0000256" key="2">
    <source>
        <dbReference type="SAM" id="Phobius"/>
    </source>
</evidence>
<dbReference type="EMBL" id="FWXB01000003">
    <property type="protein sequence ID" value="SMC11302.1"/>
    <property type="molecule type" value="Genomic_DNA"/>
</dbReference>
<feature type="region of interest" description="Disordered" evidence="1">
    <location>
        <begin position="193"/>
        <end position="214"/>
    </location>
</feature>
<name>A0A1X7BNV9_9RHOB</name>
<keyword evidence="2" id="KW-0812">Transmembrane</keyword>
<feature type="transmembrane region" description="Helical" evidence="2">
    <location>
        <begin position="371"/>
        <end position="393"/>
    </location>
</feature>
<feature type="region of interest" description="Disordered" evidence="1">
    <location>
        <begin position="451"/>
        <end position="475"/>
    </location>
</feature>
<feature type="transmembrane region" description="Helical" evidence="2">
    <location>
        <begin position="423"/>
        <end position="442"/>
    </location>
</feature>
<dbReference type="Proteomes" id="UP000193224">
    <property type="component" value="Unassembled WGS sequence"/>
</dbReference>
<feature type="transmembrane region" description="Helical" evidence="2">
    <location>
        <begin position="7"/>
        <end position="26"/>
    </location>
</feature>
<protein>
    <submittedName>
        <fullName evidence="3">Inner membrane protein CreD</fullName>
    </submittedName>
</protein>
<evidence type="ECO:0000256" key="1">
    <source>
        <dbReference type="SAM" id="MobiDB-lite"/>
    </source>
</evidence>
<dbReference type="PIRSF" id="PIRSF004548">
    <property type="entry name" value="CreD"/>
    <property type="match status" value="1"/>
</dbReference>
<dbReference type="InterPro" id="IPR010364">
    <property type="entry name" value="Uncharacterised_IM_CreD"/>
</dbReference>
<evidence type="ECO:0000313" key="4">
    <source>
        <dbReference type="Proteomes" id="UP000193224"/>
    </source>
</evidence>
<evidence type="ECO:0000313" key="3">
    <source>
        <dbReference type="EMBL" id="SMC11302.1"/>
    </source>
</evidence>
<gene>
    <name evidence="3" type="primary">creD</name>
    <name evidence="3" type="ORF">ROA7745_01114</name>
</gene>
<organism evidence="3 4">
    <name type="scientific">Roseovarius aestuarii</name>
    <dbReference type="NCBI Taxonomy" id="475083"/>
    <lineage>
        <taxon>Bacteria</taxon>
        <taxon>Pseudomonadati</taxon>
        <taxon>Pseudomonadota</taxon>
        <taxon>Alphaproteobacteria</taxon>
        <taxon>Rhodobacterales</taxon>
        <taxon>Roseobacteraceae</taxon>
        <taxon>Roseovarius</taxon>
    </lineage>
</organism>
<feature type="transmembrane region" description="Helical" evidence="2">
    <location>
        <begin position="316"/>
        <end position="334"/>
    </location>
</feature>
<dbReference type="OrthoDB" id="9791851at2"/>
<keyword evidence="2" id="KW-1133">Transmembrane helix</keyword>
<keyword evidence="4" id="KW-1185">Reference proteome</keyword>
<accession>A0A1X7BNV9</accession>
<dbReference type="GO" id="GO:0005886">
    <property type="term" value="C:plasma membrane"/>
    <property type="evidence" value="ECO:0007669"/>
    <property type="project" value="TreeGrafter"/>
</dbReference>
<dbReference type="Pfam" id="PF06123">
    <property type="entry name" value="CreD"/>
    <property type="match status" value="1"/>
</dbReference>
<feature type="transmembrane region" description="Helical" evidence="2">
    <location>
        <begin position="346"/>
        <end position="365"/>
    </location>
</feature>
<feature type="transmembrane region" description="Helical" evidence="2">
    <location>
        <begin position="400"/>
        <end position="417"/>
    </location>
</feature>
<dbReference type="PANTHER" id="PTHR30092:SF0">
    <property type="entry name" value="INNER MEMBRANE PROTEIN CRED"/>
    <property type="match status" value="1"/>
</dbReference>
<keyword evidence="2" id="KW-0472">Membrane</keyword>
<dbReference type="PANTHER" id="PTHR30092">
    <property type="entry name" value="INNER MEMBRANE PROTEIN CRED"/>
    <property type="match status" value="1"/>
</dbReference>
<dbReference type="AlphaFoldDB" id="A0A1X7BNV9"/>
<sequence>MLRSPGWRFFIVGLLILLMFIPILFVSEIINDRANYNRSTRDSVGQEWGGRQLISGPVLVVPVQETVTVREKRQVLDPETGIQKLDADDKPVFRHVDVQKTVNRDPVYLYPNQFTTQIDTTTQERHRGIFTVPVYTASAAMSFDFPTDAVADALRGKEVAIWGKSEIELHVTSNRALRGAAELTTNGQQLQMEPLAPNDNRVGGLRAPTGDPRNHDTYTMKLGFNGAQTLSIAPVGRTSEISFASDWAHPSFNGAFLPNDYEASEDGFTANWLIPHLARPLPQVSRETQEYTARHEASFGVDFYQPNDFYQKSYRAARYGLMFIGLTFLTIFLIEGQSKRPTHPVQYLLVGLAQSTFFLLMLALAEQLGFGAAYLVAGGATVALVTAYGAMALALGKRTIVLGLLLTLLYAVLYLILRSADYALLAGSILAFGAIAGTMYATRNENWYGEKREKSGGGWFRRTAPAAPEAPPTQS</sequence>